<keyword evidence="3" id="KW-0964">Secreted</keyword>
<dbReference type="Proteomes" id="UP000009071">
    <property type="component" value="Chromosome"/>
</dbReference>
<dbReference type="AlphaFoldDB" id="C4XKY0"/>
<dbReference type="PRINTS" id="PR00207">
    <property type="entry name" value="FLAGELLIN"/>
</dbReference>
<dbReference type="GO" id="GO:0005198">
    <property type="term" value="F:structural molecule activity"/>
    <property type="evidence" value="ECO:0007669"/>
    <property type="project" value="UniProtKB-UniRule"/>
</dbReference>
<dbReference type="STRING" id="573370.DMR_10280"/>
<dbReference type="Gene3D" id="1.20.1330.10">
    <property type="entry name" value="f41 fragment of flagellin, N-terminal domain"/>
    <property type="match status" value="2"/>
</dbReference>
<evidence type="ECO:0000256" key="1">
    <source>
        <dbReference type="ARBA" id="ARBA00005709"/>
    </source>
</evidence>
<feature type="domain" description="Flagellin C-terminal" evidence="5">
    <location>
        <begin position="612"/>
        <end position="696"/>
    </location>
</feature>
<dbReference type="InterPro" id="IPR001029">
    <property type="entry name" value="Flagellin_N"/>
</dbReference>
<accession>C4XKY0</accession>
<dbReference type="Gene3D" id="6.10.10.10">
    <property type="entry name" value="Flagellar export chaperone, C-terminal domain"/>
    <property type="match status" value="1"/>
</dbReference>
<dbReference type="Pfam" id="PF00700">
    <property type="entry name" value="Flagellin_C"/>
    <property type="match status" value="1"/>
</dbReference>
<dbReference type="PANTHER" id="PTHR42792">
    <property type="entry name" value="FLAGELLIN"/>
    <property type="match status" value="1"/>
</dbReference>
<feature type="domain" description="Flagellin N-terminal" evidence="4">
    <location>
        <begin position="5"/>
        <end position="141"/>
    </location>
</feature>
<organism evidence="6 7">
    <name type="scientific">Solidesulfovibrio magneticus (strain ATCC 700980 / DSM 13731 / RS-1)</name>
    <name type="common">Desulfovibrio magneticus</name>
    <dbReference type="NCBI Taxonomy" id="573370"/>
    <lineage>
        <taxon>Bacteria</taxon>
        <taxon>Pseudomonadati</taxon>
        <taxon>Thermodesulfobacteriota</taxon>
        <taxon>Desulfovibrionia</taxon>
        <taxon>Desulfovibrionales</taxon>
        <taxon>Desulfovibrionaceae</taxon>
        <taxon>Solidesulfovibrio</taxon>
    </lineage>
</organism>
<evidence type="ECO:0000313" key="6">
    <source>
        <dbReference type="EMBL" id="BAH74519.1"/>
    </source>
</evidence>
<dbReference type="InterPro" id="IPR046358">
    <property type="entry name" value="Flagellin_C"/>
</dbReference>
<comment type="subcellular location">
    <subcellularLocation>
        <location evidence="3">Secreted</location>
    </subcellularLocation>
    <subcellularLocation>
        <location evidence="3">Bacterial flagellum</location>
    </subcellularLocation>
</comment>
<dbReference type="GO" id="GO:0009288">
    <property type="term" value="C:bacterial-type flagellum"/>
    <property type="evidence" value="ECO:0007669"/>
    <property type="project" value="UniProtKB-SubCell"/>
</dbReference>
<comment type="function">
    <text evidence="3">Flagellin is the subunit protein which polymerizes to form the filaments of bacterial flagella.</text>
</comment>
<dbReference type="Pfam" id="PF00669">
    <property type="entry name" value="Flagellin_N"/>
    <property type="match status" value="1"/>
</dbReference>
<dbReference type="SUPFAM" id="SSF64518">
    <property type="entry name" value="Phase 1 flagellin"/>
    <property type="match status" value="2"/>
</dbReference>
<protein>
    <recommendedName>
        <fullName evidence="3">Flagellin</fullName>
    </recommendedName>
</protein>
<evidence type="ECO:0000313" key="7">
    <source>
        <dbReference type="Proteomes" id="UP000009071"/>
    </source>
</evidence>
<evidence type="ECO:0000259" key="5">
    <source>
        <dbReference type="Pfam" id="PF00700"/>
    </source>
</evidence>
<keyword evidence="6" id="KW-0966">Cell projection</keyword>
<name>C4XKY0_SOLM1</name>
<reference evidence="6 7" key="1">
    <citation type="journal article" date="2009" name="Genome Res.">
        <title>Whole genome sequence of Desulfovibrio magneticus strain RS-1 revealed common gene clusters in magnetotactic bacteria.</title>
        <authorList>
            <person name="Nakazawa H."/>
            <person name="Arakaki A."/>
            <person name="Narita-Yamada S."/>
            <person name="Yashiro I."/>
            <person name="Jinno K."/>
            <person name="Aoki N."/>
            <person name="Tsuruyama A."/>
            <person name="Okamura Y."/>
            <person name="Tanikawa S."/>
            <person name="Fujita N."/>
            <person name="Takeyama H."/>
            <person name="Matsunaga T."/>
        </authorList>
    </citation>
    <scope>NUCLEOTIDE SEQUENCE [LARGE SCALE GENOMIC DNA]</scope>
    <source>
        <strain evidence="7">ATCC 700980 / DSM 13731 / RS-1</strain>
    </source>
</reference>
<dbReference type="PANTHER" id="PTHR42792:SF2">
    <property type="entry name" value="FLAGELLIN"/>
    <property type="match status" value="1"/>
</dbReference>
<keyword evidence="6" id="KW-0282">Flagellum</keyword>
<proteinExistence type="inferred from homology"/>
<dbReference type="EMBL" id="AP010904">
    <property type="protein sequence ID" value="BAH74519.1"/>
    <property type="molecule type" value="Genomic_DNA"/>
</dbReference>
<evidence type="ECO:0000259" key="4">
    <source>
        <dbReference type="Pfam" id="PF00669"/>
    </source>
</evidence>
<keyword evidence="6" id="KW-0969">Cilium</keyword>
<comment type="similarity">
    <text evidence="1 3">Belongs to the bacterial flagellin family.</text>
</comment>
<sequence>MALVINHNLMAMNSARNLSDHYGALSTSTQRLSSGLRINSAADDAAGLAVRELMRSDISTMNQGIRNANDAISMIQTADGALQVVDEKLIRMKELAEQAATGTYTEDQRAIINSEFQAMALEVQRISNATDFNGIPLLNGNLSGISNTSSLSSSGSLIVHFGTSNNSAEDYYSVSIDDSRLPSLFSNANLVGSVLPDSIPMYEPEGSSKQVNTFTTGDQEYPSLTSIEGGNFLSVWQSQNQGGAGWSIHGQIMDTNGNKVGSEFQVNTYNISDQTQPKTTTLGNGNLLVTWASNGQDGSGLGVYGQVLQKDGSKIGSEFRLNSTTPNDQQTSIQYVGNPLVALDDNRFAAVWSSDLQGGAGSNTIFRIFDNEGNPLTNESIVSDYPNGSNIIPSITKLTNGNTIVTYSGGGGGGPDPSSYGIYSQEYDTSGAKVGNNILVNDYTTNVQNWSSVQSLSDGKYVVAWSSFDQESPGSWGTYAKIYNQDGTVYKSEFKVNDATINDQHMPVIADLKNGAFIVSYNSGGFDGKIGWAMGAQIFGYNGTKLGNEFMVNSELAGNQSNPAITALDDGSFAIAYNNDAGEDPSGIGISVRIYQPFLDIRTQTRAQEHLEKISSALIKKDKIRANLGATQNRLENTVSNIQIQAENLQAAESQISDTDVADEMTNFVKEQILSQAAVAMLSQANSLPKMALQLIEG</sequence>
<dbReference type="InterPro" id="IPR042187">
    <property type="entry name" value="Flagellin_C_sub2"/>
</dbReference>
<dbReference type="eggNOG" id="COG1344">
    <property type="taxonomic scope" value="Bacteria"/>
</dbReference>
<evidence type="ECO:0000256" key="3">
    <source>
        <dbReference type="RuleBase" id="RU362073"/>
    </source>
</evidence>
<dbReference type="eggNOG" id="COG2931">
    <property type="taxonomic scope" value="Bacteria"/>
</dbReference>
<keyword evidence="2 3" id="KW-0975">Bacterial flagellum</keyword>
<dbReference type="GO" id="GO:0005576">
    <property type="term" value="C:extracellular region"/>
    <property type="evidence" value="ECO:0007669"/>
    <property type="project" value="UniProtKB-SubCell"/>
</dbReference>
<dbReference type="HOGENOM" id="CLU_011142_3_2_7"/>
<dbReference type="InterPro" id="IPR001492">
    <property type="entry name" value="Flagellin"/>
</dbReference>
<gene>
    <name evidence="6" type="primary">fliC</name>
    <name evidence="6" type="ordered locus">DMR_10280</name>
</gene>
<evidence type="ECO:0000256" key="2">
    <source>
        <dbReference type="ARBA" id="ARBA00023143"/>
    </source>
</evidence>
<dbReference type="KEGG" id="dma:DMR_10280"/>
<keyword evidence="7" id="KW-1185">Reference proteome</keyword>